<dbReference type="EMBL" id="LTAI01001055">
    <property type="protein sequence ID" value="ORD97129.1"/>
    <property type="molecule type" value="Genomic_DNA"/>
</dbReference>
<name>A0A1X0QBF6_9MICR</name>
<reference evidence="2 3" key="1">
    <citation type="journal article" date="2017" name="Environ. Microbiol.">
        <title>Decay of the glycolytic pathway and adaptation to intranuclear parasitism within Enterocytozoonidae microsporidia.</title>
        <authorList>
            <person name="Wiredu Boakye D."/>
            <person name="Jaroenlak P."/>
            <person name="Prachumwat A."/>
            <person name="Williams T.A."/>
            <person name="Bateman K.S."/>
            <person name="Itsathitphaisarn O."/>
            <person name="Sritunyalucksana K."/>
            <person name="Paszkiewicz K.H."/>
            <person name="Moore K.A."/>
            <person name="Stentiford G.D."/>
            <person name="Williams B.A."/>
        </authorList>
    </citation>
    <scope>NUCLEOTIDE SEQUENCE [LARGE SCALE GENOMIC DNA]</scope>
    <source>
        <strain evidence="3">canceri</strain>
    </source>
</reference>
<dbReference type="VEuPathDB" id="MicrosporidiaDB:A0H76_370"/>
<keyword evidence="1" id="KW-0812">Transmembrane</keyword>
<dbReference type="Proteomes" id="UP000192501">
    <property type="component" value="Unassembled WGS sequence"/>
</dbReference>
<gene>
    <name evidence="2" type="ORF">A0H76_370</name>
</gene>
<comment type="caution">
    <text evidence="2">The sequence shown here is derived from an EMBL/GenBank/DDBJ whole genome shotgun (WGS) entry which is preliminary data.</text>
</comment>
<keyword evidence="1" id="KW-1133">Transmembrane helix</keyword>
<keyword evidence="1" id="KW-0472">Membrane</keyword>
<organism evidence="2 3">
    <name type="scientific">Hepatospora eriocheir</name>
    <dbReference type="NCBI Taxonomy" id="1081669"/>
    <lineage>
        <taxon>Eukaryota</taxon>
        <taxon>Fungi</taxon>
        <taxon>Fungi incertae sedis</taxon>
        <taxon>Microsporidia</taxon>
        <taxon>Hepatosporidae</taxon>
        <taxon>Hepatospora</taxon>
    </lineage>
</organism>
<dbReference type="AlphaFoldDB" id="A0A1X0QBF6"/>
<feature type="transmembrane region" description="Helical" evidence="1">
    <location>
        <begin position="41"/>
        <end position="58"/>
    </location>
</feature>
<protein>
    <submittedName>
        <fullName evidence="2">Uncharacterized protein</fullName>
    </submittedName>
</protein>
<sequence>MFKIPSKKTCLLKVFKILSNNKFIIPKKDTEIQVTYKTTSFITRIAQILLKIILIIIFI</sequence>
<evidence type="ECO:0000313" key="3">
    <source>
        <dbReference type="Proteomes" id="UP000192501"/>
    </source>
</evidence>
<evidence type="ECO:0000313" key="2">
    <source>
        <dbReference type="EMBL" id="ORD97129.1"/>
    </source>
</evidence>
<proteinExistence type="predicted"/>
<evidence type="ECO:0000256" key="1">
    <source>
        <dbReference type="SAM" id="Phobius"/>
    </source>
</evidence>
<accession>A0A1X0QBF6</accession>